<dbReference type="Pfam" id="PF13193">
    <property type="entry name" value="AMP-binding_C"/>
    <property type="match status" value="1"/>
</dbReference>
<dbReference type="Gene3D" id="3.40.50.12780">
    <property type="entry name" value="N-terminal domain of ligase-like"/>
    <property type="match status" value="1"/>
</dbReference>
<dbReference type="PROSITE" id="PS00455">
    <property type="entry name" value="AMP_BINDING"/>
    <property type="match status" value="1"/>
</dbReference>
<evidence type="ECO:0000313" key="3">
    <source>
        <dbReference type="EMBL" id="MFC3266311.1"/>
    </source>
</evidence>
<dbReference type="InterPro" id="IPR025110">
    <property type="entry name" value="AMP-bd_C"/>
</dbReference>
<dbReference type="InterPro" id="IPR050237">
    <property type="entry name" value="ATP-dep_AMP-bd_enzyme"/>
</dbReference>
<dbReference type="PANTHER" id="PTHR43767">
    <property type="entry name" value="LONG-CHAIN-FATTY-ACID--COA LIGASE"/>
    <property type="match status" value="1"/>
</dbReference>
<dbReference type="Pfam" id="PF00501">
    <property type="entry name" value="AMP-binding"/>
    <property type="match status" value="1"/>
</dbReference>
<dbReference type="SUPFAM" id="SSF56801">
    <property type="entry name" value="Acetyl-CoA synthetase-like"/>
    <property type="match status" value="1"/>
</dbReference>
<comment type="caution">
    <text evidence="3">The sequence shown here is derived from an EMBL/GenBank/DDBJ whole genome shotgun (WGS) entry which is preliminary data.</text>
</comment>
<dbReference type="InterPro" id="IPR045851">
    <property type="entry name" value="AMP-bd_C_sf"/>
</dbReference>
<keyword evidence="4" id="KW-1185">Reference proteome</keyword>
<gene>
    <name evidence="3" type="ORF">ACFOEX_08095</name>
</gene>
<feature type="domain" description="AMP-dependent synthetase/ligase" evidence="1">
    <location>
        <begin position="20"/>
        <end position="374"/>
    </location>
</feature>
<protein>
    <submittedName>
        <fullName evidence="3">AMP-binding protein</fullName>
    </submittedName>
</protein>
<dbReference type="InterPro" id="IPR042099">
    <property type="entry name" value="ANL_N_sf"/>
</dbReference>
<evidence type="ECO:0000313" key="4">
    <source>
        <dbReference type="Proteomes" id="UP001595536"/>
    </source>
</evidence>
<accession>A0ABV7LFV9</accession>
<dbReference type="Proteomes" id="UP001595536">
    <property type="component" value="Unassembled WGS sequence"/>
</dbReference>
<dbReference type="RefSeq" id="WP_376829075.1">
    <property type="nucleotide sequence ID" value="NZ_JBHLWR010000004.1"/>
</dbReference>
<reference evidence="4" key="1">
    <citation type="journal article" date="2019" name="Int. J. Syst. Evol. Microbiol.">
        <title>The Global Catalogue of Microorganisms (GCM) 10K type strain sequencing project: providing services to taxonomists for standard genome sequencing and annotation.</title>
        <authorList>
            <consortium name="The Broad Institute Genomics Platform"/>
            <consortium name="The Broad Institute Genome Sequencing Center for Infectious Disease"/>
            <person name="Wu L."/>
            <person name="Ma J."/>
        </authorList>
    </citation>
    <scope>NUCLEOTIDE SEQUENCE [LARGE SCALE GENOMIC DNA]</scope>
    <source>
        <strain evidence="4">CCM 7941</strain>
    </source>
</reference>
<dbReference type="EMBL" id="JBHRUV010000034">
    <property type="protein sequence ID" value="MFC3266311.1"/>
    <property type="molecule type" value="Genomic_DNA"/>
</dbReference>
<dbReference type="InterPro" id="IPR020845">
    <property type="entry name" value="AMP-binding_CS"/>
</dbReference>
<organism evidence="3 4">
    <name type="scientific">Camelimonas abortus</name>
    <dbReference type="NCBI Taxonomy" id="1017184"/>
    <lineage>
        <taxon>Bacteria</taxon>
        <taxon>Pseudomonadati</taxon>
        <taxon>Pseudomonadota</taxon>
        <taxon>Alphaproteobacteria</taxon>
        <taxon>Hyphomicrobiales</taxon>
        <taxon>Chelatococcaceae</taxon>
        <taxon>Camelimonas</taxon>
    </lineage>
</organism>
<feature type="domain" description="AMP-binding enzyme C-terminal" evidence="2">
    <location>
        <begin position="434"/>
        <end position="509"/>
    </location>
</feature>
<dbReference type="InterPro" id="IPR000873">
    <property type="entry name" value="AMP-dep_synth/lig_dom"/>
</dbReference>
<proteinExistence type="predicted"/>
<evidence type="ECO:0000259" key="1">
    <source>
        <dbReference type="Pfam" id="PF00501"/>
    </source>
</evidence>
<name>A0ABV7LFV9_9HYPH</name>
<dbReference type="PANTHER" id="PTHR43767:SF1">
    <property type="entry name" value="NONRIBOSOMAL PEPTIDE SYNTHASE PES1 (EUROFUNG)-RELATED"/>
    <property type="match status" value="1"/>
</dbReference>
<evidence type="ECO:0000259" key="2">
    <source>
        <dbReference type="Pfam" id="PF13193"/>
    </source>
</evidence>
<dbReference type="Gene3D" id="3.30.300.30">
    <property type="match status" value="1"/>
</dbReference>
<sequence length="541" mass="59593">MASHDPRVPAREDSVLRYVLERRAREKPGFPFLRLGDGSEITYGEMHDRVRATAAALARLGVRQGDTVTVWLPNSPDMIRVWFAINWLGAVYVPINVAYRGALLAHVIGNAGSRVIIASPDLVRRLADINRAELAVCVTVGGEVEPGLAIDGLAILSGETALAGDPAEAPEPERPVEPWDVQSVIYTSGTTGPSKGVVSTYAHLYHMSGRQAWPMVDETDTFLVYGPLFHVGGTCPVAAMLNRGGTVGLAGDFVTDRFWDHVRATRATMVILLGVMTAFISKAPPSPDDRNHTLRKAVMIPLDENWRAFRERFGAQVWTLFNMTEISVPVISGPGPEKPGVCGRPREGVEVRIVDDNDCEVPPGVVGELIIRTDAPWALNSGYFKNPEATAQAWRNGWFHTGDAFRRDADGDYFFVDRKKDAIRRRGENISSYEVEVEILAHPAVRECAVVAVPNETSEDDVLAIVAPTPGASIDPPELLEFLRPRLAHFMLPRYIRVLDDLPKTPTQKVEKHVLRSAGVTPDTWDREKAGVKVRREKIRG</sequence>